<comment type="pathway">
    <text evidence="2 9">Carbohydrate degradation; glycolysis; D-glyceraldehyde 3-phosphate and glycerone phosphate from D-glucose: step 3/4.</text>
</comment>
<evidence type="ECO:0000256" key="8">
    <source>
        <dbReference type="ARBA" id="ARBA00023152"/>
    </source>
</evidence>
<accession>A0ABW4TGE5</accession>
<comment type="catalytic activity">
    <reaction evidence="9">
        <text>beta-D-fructose 6-phosphate + diphosphate = beta-D-fructose 1,6-bisphosphate + phosphate + H(+)</text>
        <dbReference type="Rhea" id="RHEA:13613"/>
        <dbReference type="ChEBI" id="CHEBI:15378"/>
        <dbReference type="ChEBI" id="CHEBI:32966"/>
        <dbReference type="ChEBI" id="CHEBI:33019"/>
        <dbReference type="ChEBI" id="CHEBI:43474"/>
        <dbReference type="ChEBI" id="CHEBI:57634"/>
        <dbReference type="EC" id="2.7.1.90"/>
    </reaction>
</comment>
<dbReference type="PROSITE" id="PS00433">
    <property type="entry name" value="PHOSPHOFRUCTOKINASE"/>
    <property type="match status" value="1"/>
</dbReference>
<feature type="binding site" description="in other chain" evidence="9">
    <location>
        <begin position="125"/>
        <end position="127"/>
    </location>
    <ligand>
        <name>substrate</name>
        <note>ligand shared between dimeric partners</note>
    </ligand>
</feature>
<feature type="domain" description="Phosphofructokinase" evidence="10">
    <location>
        <begin position="2"/>
        <end position="298"/>
    </location>
</feature>
<reference evidence="12" key="1">
    <citation type="journal article" date="2019" name="Int. J. Syst. Evol. Microbiol.">
        <title>The Global Catalogue of Microorganisms (GCM) 10K type strain sequencing project: providing services to taxonomists for standard genome sequencing and annotation.</title>
        <authorList>
            <consortium name="The Broad Institute Genomics Platform"/>
            <consortium name="The Broad Institute Genome Sequencing Center for Infectious Disease"/>
            <person name="Wu L."/>
            <person name="Ma J."/>
        </authorList>
    </citation>
    <scope>NUCLEOTIDE SEQUENCE [LARGE SCALE GENOMIC DNA]</scope>
    <source>
        <strain evidence="12">CGMCC 1.12477</strain>
    </source>
</reference>
<dbReference type="InterPro" id="IPR000023">
    <property type="entry name" value="Phosphofructokinase_dom"/>
</dbReference>
<evidence type="ECO:0000256" key="5">
    <source>
        <dbReference type="ARBA" id="ARBA00022723"/>
    </source>
</evidence>
<dbReference type="Proteomes" id="UP001597351">
    <property type="component" value="Unassembled WGS sequence"/>
</dbReference>
<feature type="binding site" evidence="9">
    <location>
        <position position="103"/>
    </location>
    <ligand>
        <name>Mg(2+)</name>
        <dbReference type="ChEBI" id="CHEBI:18420"/>
        <note>catalytic</note>
    </ligand>
</feature>
<feature type="binding site" evidence="9">
    <location>
        <position position="162"/>
    </location>
    <ligand>
        <name>substrate</name>
        <note>ligand shared between dimeric partners</note>
    </ligand>
</feature>
<comment type="caution">
    <text evidence="11">The sequence shown here is derived from an EMBL/GenBank/DDBJ whole genome shotgun (WGS) entry which is preliminary data.</text>
</comment>
<feature type="binding site" description="in other chain" evidence="9">
    <location>
        <begin position="272"/>
        <end position="275"/>
    </location>
    <ligand>
        <name>substrate</name>
        <note>ligand shared between dimeric partners</note>
    </ligand>
</feature>
<dbReference type="InterPro" id="IPR022953">
    <property type="entry name" value="ATP_PFK"/>
</dbReference>
<comment type="subcellular location">
    <subcellularLocation>
        <location evidence="9">Cytoplasm</location>
    </subcellularLocation>
</comment>
<evidence type="ECO:0000256" key="1">
    <source>
        <dbReference type="ARBA" id="ARBA00001946"/>
    </source>
</evidence>
<feature type="site" description="Important for catalytic activity; stabilizes the transition state when the phosphoryl donor is PPi" evidence="9">
    <location>
        <position position="124"/>
    </location>
</feature>
<dbReference type="EMBL" id="JBHUGD010000001">
    <property type="protein sequence ID" value="MFD1945692.1"/>
    <property type="molecule type" value="Genomic_DNA"/>
</dbReference>
<feature type="site" description="Important for catalytic activity and substrate specificity; stabilizes the transition state when the phosphoryl donor is PPi; prevents ATP from binding by mimicking the alpha-phosphate group of ATP" evidence="9">
    <location>
        <position position="104"/>
    </location>
</feature>
<evidence type="ECO:0000256" key="4">
    <source>
        <dbReference type="ARBA" id="ARBA00022679"/>
    </source>
</evidence>
<dbReference type="Gene3D" id="3.40.50.450">
    <property type="match status" value="1"/>
</dbReference>
<dbReference type="SUPFAM" id="SSF53784">
    <property type="entry name" value="Phosphofructokinase"/>
    <property type="match status" value="1"/>
</dbReference>
<keyword evidence="6 9" id="KW-0418">Kinase</keyword>
<dbReference type="InterPro" id="IPR012829">
    <property type="entry name" value="Phosphofructokinase_III"/>
</dbReference>
<name>A0ABW4TGE5_9ACTN</name>
<feature type="binding site" evidence="9">
    <location>
        <position position="10"/>
    </location>
    <ligand>
        <name>diphosphate</name>
        <dbReference type="ChEBI" id="CHEBI:33019"/>
    </ligand>
</feature>
<dbReference type="InterPro" id="IPR015912">
    <property type="entry name" value="Phosphofructokinase_CS"/>
</dbReference>
<dbReference type="PANTHER" id="PTHR13697">
    <property type="entry name" value="PHOSPHOFRUCTOKINASE"/>
    <property type="match status" value="1"/>
</dbReference>
<dbReference type="NCBIfam" id="TIGR02483">
    <property type="entry name" value="PFK_mixed"/>
    <property type="match status" value="1"/>
</dbReference>
<organism evidence="11 12">
    <name type="scientific">Nocardioides aestuarii</name>
    <dbReference type="NCBI Taxonomy" id="252231"/>
    <lineage>
        <taxon>Bacteria</taxon>
        <taxon>Bacillati</taxon>
        <taxon>Actinomycetota</taxon>
        <taxon>Actinomycetes</taxon>
        <taxon>Propionibacteriales</taxon>
        <taxon>Nocardioidaceae</taxon>
        <taxon>Nocardioides</taxon>
    </lineage>
</organism>
<dbReference type="PIRSF" id="PIRSF000532">
    <property type="entry name" value="ATP_PFK_prok"/>
    <property type="match status" value="1"/>
</dbReference>
<evidence type="ECO:0000256" key="3">
    <source>
        <dbReference type="ARBA" id="ARBA00022490"/>
    </source>
</evidence>
<keyword evidence="8 9" id="KW-0324">Glycolysis</keyword>
<dbReference type="Pfam" id="PF00365">
    <property type="entry name" value="PFK"/>
    <property type="match status" value="1"/>
</dbReference>
<comment type="similarity">
    <text evidence="9">Belongs to the phosphofructokinase type A (PFKA) family. Mixed-substrate PFK group III subfamily.</text>
</comment>
<keyword evidence="5 9" id="KW-0479">Metal-binding</keyword>
<dbReference type="InterPro" id="IPR012003">
    <property type="entry name" value="ATP_PFK_prok-type"/>
</dbReference>
<proteinExistence type="inferred from homology"/>
<evidence type="ECO:0000256" key="2">
    <source>
        <dbReference type="ARBA" id="ARBA00004679"/>
    </source>
</evidence>
<evidence type="ECO:0000256" key="7">
    <source>
        <dbReference type="ARBA" id="ARBA00022842"/>
    </source>
</evidence>
<dbReference type="HAMAP" id="MF_01976">
    <property type="entry name" value="Phosphofructokinase_III"/>
    <property type="match status" value="1"/>
</dbReference>
<keyword evidence="7 9" id="KW-0460">Magnesium</keyword>
<evidence type="ECO:0000256" key="6">
    <source>
        <dbReference type="ARBA" id="ARBA00022777"/>
    </source>
</evidence>
<comment type="cofactor">
    <cofactor evidence="1 9">
        <name>Mg(2+)</name>
        <dbReference type="ChEBI" id="CHEBI:18420"/>
    </cofactor>
</comment>
<evidence type="ECO:0000313" key="12">
    <source>
        <dbReference type="Proteomes" id="UP001597351"/>
    </source>
</evidence>
<feature type="binding site" evidence="9">
    <location>
        <position position="266"/>
    </location>
    <ligand>
        <name>substrate</name>
        <note>ligand shared between dimeric partners</note>
    </ligand>
</feature>
<comment type="function">
    <text evidence="9">Catalyzes the phosphorylation of D-fructose 6-phosphate, the first committing step of glycolysis. Uses inorganic phosphate (PPi) as phosphoryl donor instead of ATP like common ATP-dependent phosphofructokinases (ATP-PFKs), which renders the reaction reversible, and can thus function both in glycolysis and gluconeogenesis. Consistently, PPi-PFK can replace the enzymes of both the forward (ATP-PFK) and reverse (fructose-bisphosphatase (FBPase)) reactions.</text>
</comment>
<comment type="subunit">
    <text evidence="9">Homodimer or homotetramer.</text>
</comment>
<dbReference type="RefSeq" id="WP_343915405.1">
    <property type="nucleotide sequence ID" value="NZ_BAAAJT010000002.1"/>
</dbReference>
<sequence>MRVGVLTGGGDCPGLNAVIRAVVRKGVKTHGFEFVGYRDGWKGPLEGYTMELGVPQVRGILPRGGTILGSSRTNPFKIEGGVEQIKDNLAKDGVDALVAIGGEDTLGVATKLADLGVNVVGVPKTIDNDLSGTDFTFGFDTAVNIATEAIDRLHTTAESHHRVLVVEVMGRHAGWIALHSGIAGGANIVLIPEQPFDIEEVCRLVESRFESRFSPILVVSEGAIPKEGGDMTLISGEKDAFGHVRLGGIGDRIAAEIENRTGKEARAVVLGHVQRGGTPTAFDRWLATRFGLQAVDAVADREFGTMMALRGTDIIRVPLIEGTGELKLVSPEEYAEAEVFFG</sequence>
<gene>
    <name evidence="9" type="primary">pfp</name>
    <name evidence="11" type="ORF">ACFSDE_02725</name>
</gene>
<dbReference type="NCBIfam" id="NF002872">
    <property type="entry name" value="PRK03202.1"/>
    <property type="match status" value="1"/>
</dbReference>
<keyword evidence="4 9" id="KW-0808">Transferase</keyword>
<dbReference type="PRINTS" id="PR00476">
    <property type="entry name" value="PHFRCTKINASE"/>
</dbReference>
<comment type="activity regulation">
    <text evidence="9">Non-allosteric.</text>
</comment>
<dbReference type="Gene3D" id="3.40.50.460">
    <property type="entry name" value="Phosphofructokinase domain"/>
    <property type="match status" value="1"/>
</dbReference>
<evidence type="ECO:0000256" key="9">
    <source>
        <dbReference type="HAMAP-Rule" id="MF_01976"/>
    </source>
</evidence>
<evidence type="ECO:0000259" key="10">
    <source>
        <dbReference type="Pfam" id="PF00365"/>
    </source>
</evidence>
<dbReference type="PANTHER" id="PTHR13697:SF52">
    <property type="entry name" value="ATP-DEPENDENT 6-PHOSPHOFRUCTOKINASE 3"/>
    <property type="match status" value="1"/>
</dbReference>
<keyword evidence="3 9" id="KW-0963">Cytoplasm</keyword>
<evidence type="ECO:0000313" key="11">
    <source>
        <dbReference type="EMBL" id="MFD1945692.1"/>
    </source>
</evidence>
<keyword evidence="12" id="KW-1185">Reference proteome</keyword>
<protein>
    <recommendedName>
        <fullName evidence="9">Pyrophosphate--fructose 6-phosphate 1-phosphotransferase</fullName>
        <ecNumber evidence="9">2.7.1.90</ecNumber>
    </recommendedName>
    <alternativeName>
        <fullName evidence="9">6-phosphofructokinase, pyrophosphate dependent</fullName>
    </alternativeName>
    <alternativeName>
        <fullName evidence="9">PPi-dependent phosphofructokinase</fullName>
        <shortName evidence="9">PPi-PFK</shortName>
    </alternativeName>
    <alternativeName>
        <fullName evidence="9">Pyrophosphate-dependent 6-phosphofructose-1-kinase</fullName>
    </alternativeName>
</protein>
<feature type="active site" description="Proton acceptor" evidence="9">
    <location>
        <position position="127"/>
    </location>
</feature>
<feature type="binding site" description="in other chain" evidence="9">
    <location>
        <position position="221"/>
    </location>
    <ligand>
        <name>substrate</name>
        <note>ligand shared between dimeric partners</note>
    </ligand>
</feature>
<dbReference type="EC" id="2.7.1.90" evidence="9"/>
<comment type="caution">
    <text evidence="9">Lacks conserved residue(s) required for the propagation of feature annotation.</text>
</comment>
<dbReference type="InterPro" id="IPR035966">
    <property type="entry name" value="PKF_sf"/>
</dbReference>
<feature type="binding site" description="in other chain" evidence="9">
    <location>
        <begin position="169"/>
        <end position="171"/>
    </location>
    <ligand>
        <name>substrate</name>
        <note>ligand shared between dimeric partners</note>
    </ligand>
</feature>